<keyword evidence="1" id="KW-0175">Coiled coil</keyword>
<proteinExistence type="predicted"/>
<organism evidence="3 4">
    <name type="scientific">Sphagnurus paluster</name>
    <dbReference type="NCBI Taxonomy" id="117069"/>
    <lineage>
        <taxon>Eukaryota</taxon>
        <taxon>Fungi</taxon>
        <taxon>Dikarya</taxon>
        <taxon>Basidiomycota</taxon>
        <taxon>Agaricomycotina</taxon>
        <taxon>Agaricomycetes</taxon>
        <taxon>Agaricomycetidae</taxon>
        <taxon>Agaricales</taxon>
        <taxon>Tricholomatineae</taxon>
        <taxon>Lyophyllaceae</taxon>
        <taxon>Sphagnurus</taxon>
    </lineage>
</organism>
<dbReference type="EMBL" id="JABCKI010005984">
    <property type="protein sequence ID" value="KAG5636037.1"/>
    <property type="molecule type" value="Genomic_DNA"/>
</dbReference>
<evidence type="ECO:0000256" key="1">
    <source>
        <dbReference type="SAM" id="Coils"/>
    </source>
</evidence>
<feature type="region of interest" description="Disordered" evidence="2">
    <location>
        <begin position="1"/>
        <end position="51"/>
    </location>
</feature>
<dbReference type="OrthoDB" id="3147752at2759"/>
<dbReference type="Proteomes" id="UP000717328">
    <property type="component" value="Unassembled WGS sequence"/>
</dbReference>
<keyword evidence="4" id="KW-1185">Reference proteome</keyword>
<accession>A0A9P7FVW1</accession>
<evidence type="ECO:0000313" key="4">
    <source>
        <dbReference type="Proteomes" id="UP000717328"/>
    </source>
</evidence>
<feature type="compositionally biased region" description="Basic and acidic residues" evidence="2">
    <location>
        <begin position="15"/>
        <end position="24"/>
    </location>
</feature>
<reference evidence="3" key="2">
    <citation type="submission" date="2021-10" db="EMBL/GenBank/DDBJ databases">
        <title>Phylogenomics reveals ancestral predisposition of the termite-cultivated fungus Termitomyces towards a domesticated lifestyle.</title>
        <authorList>
            <person name="Auxier B."/>
            <person name="Grum-Grzhimaylo A."/>
            <person name="Cardenas M.E."/>
            <person name="Lodge J.D."/>
            <person name="Laessoe T."/>
            <person name="Pedersen O."/>
            <person name="Smith M.E."/>
            <person name="Kuyper T.W."/>
            <person name="Franco-Molano E.A."/>
            <person name="Baroni T.J."/>
            <person name="Aanen D.K."/>
        </authorList>
    </citation>
    <scope>NUCLEOTIDE SEQUENCE</scope>
    <source>
        <strain evidence="3">D49</strain>
    </source>
</reference>
<evidence type="ECO:0000313" key="3">
    <source>
        <dbReference type="EMBL" id="KAG5636037.1"/>
    </source>
</evidence>
<dbReference type="AlphaFoldDB" id="A0A9P7FVW1"/>
<protein>
    <submittedName>
        <fullName evidence="3">Uncharacterized protein</fullName>
    </submittedName>
</protein>
<reference evidence="3" key="1">
    <citation type="submission" date="2021-02" db="EMBL/GenBank/DDBJ databases">
        <authorList>
            <person name="Nieuwenhuis M."/>
            <person name="Van De Peppel L.J.J."/>
        </authorList>
    </citation>
    <scope>NUCLEOTIDE SEQUENCE</scope>
    <source>
        <strain evidence="3">D49</strain>
    </source>
</reference>
<sequence length="499" mass="55778">MEWLTSFLSPTFAPKESEVPKQDDEQTQDSDFWPDEGNTPTIAEAGPSTKIPLAVPFPQVSRWDNALRSTPATTVQQVATNSQPPVDDRPITGPFALMSQATQLMKSATLKIGLLEDGKAQEDKDETPRATIERLKRENEKAKRDLADNVAASQRVQVDFDTYRTCTEQKLLTVKDDLRLAEAQYNQIQQELLVAKEEIQRAEAQHERTRNSLKERTKELRSANLFLSQADSLSSADIIAMVNTLNAEILQGAAVLADSLEYARGGPTPTAEAVGATQMLIGEDLVQALLAQRDQEEFDPTVVQLALQVCLVHCCNSVIETWTIREDAAFKEVYTSIYRQEKQAIAGRWRSITQRHAPKAGSPVNWFAQCTMGVLLLAGWSPGDSKVLPGRFQNRLVIIGTQAQRLRTAIGEVISMDIKPYIYPSGASFNPMNMEDTYRETADETKVGQRIAGSTELVYAAIFKDEQFFVRDPNRRKIENQKVIPSFKNIYHPGQKFEA</sequence>
<evidence type="ECO:0000256" key="2">
    <source>
        <dbReference type="SAM" id="MobiDB-lite"/>
    </source>
</evidence>
<name>A0A9P7FVW1_9AGAR</name>
<feature type="coiled-coil region" evidence="1">
    <location>
        <begin position="132"/>
        <end position="219"/>
    </location>
</feature>
<gene>
    <name evidence="3" type="ORF">H0H81_009310</name>
</gene>
<comment type="caution">
    <text evidence="3">The sequence shown here is derived from an EMBL/GenBank/DDBJ whole genome shotgun (WGS) entry which is preliminary data.</text>
</comment>
<feature type="compositionally biased region" description="Acidic residues" evidence="2">
    <location>
        <begin position="25"/>
        <end position="34"/>
    </location>
</feature>